<dbReference type="PANTHER" id="PTHR24012">
    <property type="entry name" value="RNA BINDING PROTEIN"/>
    <property type="match status" value="1"/>
</dbReference>
<dbReference type="FunFam" id="3.30.70.330:FF:000564">
    <property type="entry name" value="Polyadenylate-binding protein"/>
    <property type="match status" value="1"/>
</dbReference>
<evidence type="ECO:0000313" key="14">
    <source>
        <dbReference type="EMBL" id="KCW89300.1"/>
    </source>
</evidence>
<dbReference type="InterPro" id="IPR036053">
    <property type="entry name" value="PABP-dom"/>
</dbReference>
<dbReference type="SUPFAM" id="SSF63570">
    <property type="entry name" value="PABC (PABP) domain"/>
    <property type="match status" value="1"/>
</dbReference>
<dbReference type="GO" id="GO:0005634">
    <property type="term" value="C:nucleus"/>
    <property type="evidence" value="ECO:0000318"/>
    <property type="project" value="GO_Central"/>
</dbReference>
<feature type="region of interest" description="Disordered" evidence="11">
    <location>
        <begin position="443"/>
        <end position="544"/>
    </location>
</feature>
<sequence>MAVPATVASSAAAAAAAPASLYVGDLHPDVSDGLLFEAFTEFKSLSSVRVCRDSSSGRSLCYGYVNFVSPADATRAIETKNHTLLHGKVIRVAWSCRDPDARKNGKANVFVKNLADSVDNVGLKDVFKKFGEILSCKVAMSDDGKSRGHGFVQFDGEDSANAAIENLNGSDVGGKKIYVAKFVRKSDRGLLTADAKYTNLYVKNLDPEVTEEVLLEKFSEFGKVTSWVIAKNDDGTSRGFGFVNFENPDDAKKATETLNETHLGSKVLYVARAQKRSERSEILRRQFEERRKERILKYKDSNVYIKNIDDNVTDEHLREHFSQCGTIISAKVMRDDKGLSKGFGFVCFSTPEEANKAVNSFYGYMFHGKPLYVAIAQRKEERQAHLQIQYTHQIPGLAGASTAVIPGGYPLYYTAPSSLISQGTSRPSLMYQPIGLRPGWRSPGFPHPARPGFQPSSFPVIPSTPRENRNNRGRMNGGIAQSAPHIPPLQQSTQYVASGKDSNNNQRGRNARYVPNGHSREANNGAGVTSSVPGSAGSGQQGTEMLSSMLAAASPEQQKQILGERLYPLVQKHKPDLVAKITGMLLEMDNSELLLLLESPESLTDKVDEAVEVLKHSKTKSSSQDSLHPSFLSAQVAVS</sequence>
<dbReference type="InterPro" id="IPR002004">
    <property type="entry name" value="PABP_HYD_C"/>
</dbReference>
<dbReference type="FunFam" id="3.30.70.330:FF:000782">
    <property type="entry name" value="Polyadenylate-binding protein"/>
    <property type="match status" value="1"/>
</dbReference>
<keyword evidence="5" id="KW-0677">Repeat</keyword>
<keyword evidence="6 9" id="KW-0694">RNA-binding</keyword>
<feature type="compositionally biased region" description="Polar residues" evidence="11">
    <location>
        <begin position="620"/>
        <end position="639"/>
    </location>
</feature>
<dbReference type="InterPro" id="IPR006515">
    <property type="entry name" value="PABP_1234"/>
</dbReference>
<feature type="region of interest" description="Disordered" evidence="11">
    <location>
        <begin position="616"/>
        <end position="639"/>
    </location>
</feature>
<evidence type="ECO:0000256" key="2">
    <source>
        <dbReference type="ARBA" id="ARBA00004496"/>
    </source>
</evidence>
<evidence type="ECO:0000256" key="7">
    <source>
        <dbReference type="ARBA" id="ARBA00023242"/>
    </source>
</evidence>
<name>A0A059DGC3_EUCGR</name>
<accession>A0A059DGC3</accession>
<dbReference type="GO" id="GO:0008143">
    <property type="term" value="F:poly(A) binding"/>
    <property type="evidence" value="ECO:0000318"/>
    <property type="project" value="GO_Central"/>
</dbReference>
<comment type="subcellular location">
    <subcellularLocation>
        <location evidence="2 10">Cytoplasm</location>
    </subcellularLocation>
    <subcellularLocation>
        <location evidence="1">Nucleus</location>
    </subcellularLocation>
</comment>
<proteinExistence type="inferred from homology"/>
<dbReference type="eggNOG" id="KOG0123">
    <property type="taxonomic scope" value="Eukaryota"/>
</dbReference>
<dbReference type="SMART" id="SM00361">
    <property type="entry name" value="RRM_1"/>
    <property type="match status" value="3"/>
</dbReference>
<dbReference type="GO" id="GO:1990904">
    <property type="term" value="C:ribonucleoprotein complex"/>
    <property type="evidence" value="ECO:0000318"/>
    <property type="project" value="GO_Central"/>
</dbReference>
<dbReference type="NCBIfam" id="TIGR01628">
    <property type="entry name" value="PABP-1234"/>
    <property type="match status" value="1"/>
</dbReference>
<dbReference type="PROSITE" id="PS50102">
    <property type="entry name" value="RRM"/>
    <property type="match status" value="4"/>
</dbReference>
<dbReference type="FunFam" id="3.30.70.330:FF:000500">
    <property type="entry name" value="Polyadenylate-binding protein"/>
    <property type="match status" value="1"/>
</dbReference>
<dbReference type="KEGG" id="egr:104438776"/>
<organism evidence="14">
    <name type="scientific">Eucalyptus grandis</name>
    <name type="common">Flooded gum</name>
    <dbReference type="NCBI Taxonomy" id="71139"/>
    <lineage>
        <taxon>Eukaryota</taxon>
        <taxon>Viridiplantae</taxon>
        <taxon>Streptophyta</taxon>
        <taxon>Embryophyta</taxon>
        <taxon>Tracheophyta</taxon>
        <taxon>Spermatophyta</taxon>
        <taxon>Magnoliopsida</taxon>
        <taxon>eudicotyledons</taxon>
        <taxon>Gunneridae</taxon>
        <taxon>Pentapetalae</taxon>
        <taxon>rosids</taxon>
        <taxon>malvids</taxon>
        <taxon>Myrtales</taxon>
        <taxon>Myrtaceae</taxon>
        <taxon>Myrtoideae</taxon>
        <taxon>Eucalypteae</taxon>
        <taxon>Eucalyptus</taxon>
    </lineage>
</organism>
<dbReference type="SMART" id="SM00360">
    <property type="entry name" value="RRM"/>
    <property type="match status" value="4"/>
</dbReference>
<dbReference type="GO" id="GO:0008266">
    <property type="term" value="F:poly(U) RNA binding"/>
    <property type="evidence" value="ECO:0000318"/>
    <property type="project" value="GO_Central"/>
</dbReference>
<gene>
    <name evidence="14" type="ORF">EUGRSUZ_A01591</name>
</gene>
<evidence type="ECO:0000259" key="12">
    <source>
        <dbReference type="PROSITE" id="PS50102"/>
    </source>
</evidence>
<evidence type="ECO:0000256" key="3">
    <source>
        <dbReference type="ARBA" id="ARBA00008557"/>
    </source>
</evidence>
<dbReference type="OMA" id="CKFGDIL"/>
<evidence type="ECO:0000256" key="4">
    <source>
        <dbReference type="ARBA" id="ARBA00022490"/>
    </source>
</evidence>
<dbReference type="Pfam" id="PF00658">
    <property type="entry name" value="MLLE"/>
    <property type="match status" value="1"/>
</dbReference>
<feature type="domain" description="RRM" evidence="12">
    <location>
        <begin position="301"/>
        <end position="378"/>
    </location>
</feature>
<comment type="function">
    <text evidence="8">Binds the poly(A) tail of mRNA. Appears to be an important mediator of the multiple roles of the poly(A) tail in mRNA biogenesis, stability and translation.</text>
</comment>
<feature type="domain" description="RRM" evidence="12">
    <location>
        <begin position="107"/>
        <end position="184"/>
    </location>
</feature>
<dbReference type="OrthoDB" id="19742at2759"/>
<evidence type="ECO:0000256" key="8">
    <source>
        <dbReference type="ARBA" id="ARBA00054110"/>
    </source>
</evidence>
<feature type="domain" description="RRM" evidence="12">
    <location>
        <begin position="19"/>
        <end position="97"/>
    </location>
</feature>
<dbReference type="Gene3D" id="3.30.70.330">
    <property type="match status" value="4"/>
</dbReference>
<reference evidence="14" key="1">
    <citation type="submission" date="2013-07" db="EMBL/GenBank/DDBJ databases">
        <title>The genome of Eucalyptus grandis.</title>
        <authorList>
            <person name="Schmutz J."/>
            <person name="Hayes R."/>
            <person name="Myburg A."/>
            <person name="Tuskan G."/>
            <person name="Grattapaglia D."/>
            <person name="Rokhsar D.S."/>
        </authorList>
    </citation>
    <scope>NUCLEOTIDE SEQUENCE</scope>
    <source>
        <tissue evidence="14">Leaf extractions</tissue>
    </source>
</reference>
<feature type="domain" description="PABC" evidence="13">
    <location>
        <begin position="542"/>
        <end position="619"/>
    </location>
</feature>
<dbReference type="STRING" id="71139.A0A059DGC3"/>
<evidence type="ECO:0000256" key="10">
    <source>
        <dbReference type="RuleBase" id="RU362004"/>
    </source>
</evidence>
<keyword evidence="7" id="KW-0539">Nucleus</keyword>
<dbReference type="Pfam" id="PF00076">
    <property type="entry name" value="RRM_1"/>
    <property type="match status" value="4"/>
</dbReference>
<dbReference type="InterPro" id="IPR003954">
    <property type="entry name" value="RRM_euk-type"/>
</dbReference>
<dbReference type="GO" id="GO:0003730">
    <property type="term" value="F:mRNA 3'-UTR binding"/>
    <property type="evidence" value="ECO:0000318"/>
    <property type="project" value="GO_Central"/>
</dbReference>
<feature type="compositionally biased region" description="Polar residues" evidence="11">
    <location>
        <begin position="489"/>
        <end position="508"/>
    </location>
</feature>
<dbReference type="InterPro" id="IPR035979">
    <property type="entry name" value="RBD_domain_sf"/>
</dbReference>
<dbReference type="EMBL" id="KK198753">
    <property type="protein sequence ID" value="KCW89300.1"/>
    <property type="molecule type" value="Genomic_DNA"/>
</dbReference>
<dbReference type="FunFam" id="3.30.70.330:FF:000499">
    <property type="entry name" value="Polyadenylate-binding protein"/>
    <property type="match status" value="1"/>
</dbReference>
<evidence type="ECO:0000256" key="5">
    <source>
        <dbReference type="ARBA" id="ARBA00022737"/>
    </source>
</evidence>
<evidence type="ECO:0000256" key="9">
    <source>
        <dbReference type="PROSITE-ProRule" id="PRU00176"/>
    </source>
</evidence>
<dbReference type="GO" id="GO:0005829">
    <property type="term" value="C:cytosol"/>
    <property type="evidence" value="ECO:0000318"/>
    <property type="project" value="GO_Central"/>
</dbReference>
<dbReference type="PROSITE" id="PS51309">
    <property type="entry name" value="PABC"/>
    <property type="match status" value="1"/>
</dbReference>
<dbReference type="InParanoid" id="A0A059DGC3"/>
<evidence type="ECO:0000256" key="6">
    <source>
        <dbReference type="ARBA" id="ARBA00022884"/>
    </source>
</evidence>
<evidence type="ECO:0000256" key="11">
    <source>
        <dbReference type="SAM" id="MobiDB-lite"/>
    </source>
</evidence>
<dbReference type="SUPFAM" id="SSF54928">
    <property type="entry name" value="RNA-binding domain, RBD"/>
    <property type="match status" value="2"/>
</dbReference>
<dbReference type="Gene3D" id="1.10.1900.10">
    <property type="entry name" value="c-terminal domain of poly(a) binding protein"/>
    <property type="match status" value="1"/>
</dbReference>
<evidence type="ECO:0000256" key="1">
    <source>
        <dbReference type="ARBA" id="ARBA00004123"/>
    </source>
</evidence>
<evidence type="ECO:0000259" key="13">
    <source>
        <dbReference type="PROSITE" id="PS51309"/>
    </source>
</evidence>
<dbReference type="InterPro" id="IPR012677">
    <property type="entry name" value="Nucleotide-bd_a/b_plait_sf"/>
</dbReference>
<dbReference type="Gramene" id="KCW89300">
    <property type="protein sequence ID" value="KCW89300"/>
    <property type="gene ID" value="EUGRSUZ_A01591"/>
</dbReference>
<feature type="domain" description="RRM" evidence="12">
    <location>
        <begin position="198"/>
        <end position="275"/>
    </location>
</feature>
<dbReference type="InterPro" id="IPR000504">
    <property type="entry name" value="RRM_dom"/>
</dbReference>
<keyword evidence="4 10" id="KW-0963">Cytoplasm</keyword>
<dbReference type="FunFam" id="1.10.1900.10:FF:000004">
    <property type="entry name" value="Polyadenylate-binding protein"/>
    <property type="match status" value="1"/>
</dbReference>
<dbReference type="CDD" id="cd12381">
    <property type="entry name" value="RRM4_I_PABPs"/>
    <property type="match status" value="1"/>
</dbReference>
<dbReference type="AlphaFoldDB" id="A0A059DGC3"/>
<dbReference type="SMART" id="SM00517">
    <property type="entry name" value="PolyA"/>
    <property type="match status" value="1"/>
</dbReference>
<protein>
    <recommendedName>
        <fullName evidence="10">Polyadenylate-binding protein</fullName>
        <shortName evidence="10">PABP</shortName>
    </recommendedName>
</protein>
<dbReference type="FunCoup" id="A0A059DGC3">
    <property type="interactions" value="74"/>
</dbReference>
<comment type="similarity">
    <text evidence="3 10">Belongs to the polyadenylate-binding protein type-1 family.</text>
</comment>